<dbReference type="InterPro" id="IPR027417">
    <property type="entry name" value="P-loop_NTPase"/>
</dbReference>
<dbReference type="InterPro" id="IPR052380">
    <property type="entry name" value="Viral_DNA_packaging_terminase"/>
</dbReference>
<evidence type="ECO:0000259" key="1">
    <source>
        <dbReference type="Pfam" id="PF04466"/>
    </source>
</evidence>
<feature type="domain" description="Phage terminase large subunit N-terminal" evidence="1">
    <location>
        <begin position="25"/>
        <end position="242"/>
    </location>
</feature>
<sequence>MNVNFPPISKLVNERFVPLWNNQDRYIILWGGRGSSKSVFAAKKLIYRCLKEKYFRYILVRNVYEDIKDSSYQTIKDCVEEMGLSSLFKFTTSPLQITCVNGNKFIARGCDKTTKLKSIKDPTGVWYEEDIPSESDFITITSGIRSMKAGYLQEIFTINPEVEGDYEEHWFFKQFFKDKYPEVNFRSTTRIEIPGDEPMELSYTSHHSTYKDNRFIGREFMAFLESLKKTNEYYFTIYCLGHWGNRQSGGQFYKCFSRAKHIGSIKDLYPDMDHGGRPYNPELPLHMAWDFNVNPYVTCCIWQINGKVSMKIAEILLQHPRNTNMAVCAEFEKKFPGHTAGLFIYGDPGGLKQSTADETTVRVKEKDYSEFTKIESRLSAYRPQRRVPRVYPPVKLRGDFISEIMEFNYAGITFVIDEGCKKSVAEYSYLKEASDGTKHKEMYKDEVTEVQCQKYGHISDADDYFLTSAFTSEFSNYQRGGKTPKIKLGKNVSKNAY</sequence>
<name>A0A6J5SVX6_9CAUD</name>
<dbReference type="Gene3D" id="3.40.50.300">
    <property type="entry name" value="P-loop containing nucleotide triphosphate hydrolases"/>
    <property type="match status" value="1"/>
</dbReference>
<dbReference type="InterPro" id="IPR035412">
    <property type="entry name" value="Terminase_L_N"/>
</dbReference>
<dbReference type="Pfam" id="PF04466">
    <property type="entry name" value="Terminase_3"/>
    <property type="match status" value="1"/>
</dbReference>
<dbReference type="NCBIfam" id="TIGR01547">
    <property type="entry name" value="phage_term_2"/>
    <property type="match status" value="1"/>
</dbReference>
<organism evidence="2">
    <name type="scientific">uncultured Caudovirales phage</name>
    <dbReference type="NCBI Taxonomy" id="2100421"/>
    <lineage>
        <taxon>Viruses</taxon>
        <taxon>Duplodnaviria</taxon>
        <taxon>Heunggongvirae</taxon>
        <taxon>Uroviricota</taxon>
        <taxon>Caudoviricetes</taxon>
        <taxon>Peduoviridae</taxon>
        <taxon>Maltschvirus</taxon>
        <taxon>Maltschvirus maltsch</taxon>
    </lineage>
</organism>
<gene>
    <name evidence="2" type="ORF">UFOVP1596_42</name>
</gene>
<dbReference type="PANTHER" id="PTHR39184">
    <property type="match status" value="1"/>
</dbReference>
<dbReference type="EMBL" id="LR797460">
    <property type="protein sequence ID" value="CAB4218781.1"/>
    <property type="molecule type" value="Genomic_DNA"/>
</dbReference>
<protein>
    <submittedName>
        <fullName evidence="2">Bacteriophage terminase, large subunit</fullName>
    </submittedName>
</protein>
<evidence type="ECO:0000313" key="2">
    <source>
        <dbReference type="EMBL" id="CAB4218781.1"/>
    </source>
</evidence>
<dbReference type="InterPro" id="IPR006437">
    <property type="entry name" value="Phage_terminase_lsu"/>
</dbReference>
<dbReference type="PANTHER" id="PTHR39184:SF1">
    <property type="entry name" value="PBSX PHAGE TERMINASE LARGE SUBUNIT"/>
    <property type="match status" value="1"/>
</dbReference>
<proteinExistence type="predicted"/>
<reference evidence="2" key="1">
    <citation type="submission" date="2020-05" db="EMBL/GenBank/DDBJ databases">
        <authorList>
            <person name="Chiriac C."/>
            <person name="Salcher M."/>
            <person name="Ghai R."/>
            <person name="Kavagutti S V."/>
        </authorList>
    </citation>
    <scope>NUCLEOTIDE SEQUENCE</scope>
</reference>
<accession>A0A6J5SVX6</accession>